<evidence type="ECO:0000256" key="4">
    <source>
        <dbReference type="ARBA" id="ARBA00023295"/>
    </source>
</evidence>
<dbReference type="PROSITE" id="PS00812">
    <property type="entry name" value="GLYCOSYL_HYDROL_F8"/>
    <property type="match status" value="1"/>
</dbReference>
<dbReference type="EC" id="3.2.1.-" evidence="6"/>
<proteinExistence type="inferred from homology"/>
<dbReference type="AlphaFoldDB" id="A0A559IXJ8"/>
<dbReference type="InterPro" id="IPR002037">
    <property type="entry name" value="Glyco_hydro_8"/>
</dbReference>
<evidence type="ECO:0000256" key="6">
    <source>
        <dbReference type="RuleBase" id="RU361167"/>
    </source>
</evidence>
<dbReference type="GO" id="GO:0000272">
    <property type="term" value="P:polysaccharide catabolic process"/>
    <property type="evidence" value="ECO:0007669"/>
    <property type="project" value="UniProtKB-KW"/>
</dbReference>
<dbReference type="PRINTS" id="PR00735">
    <property type="entry name" value="GLHYDRLASE8"/>
</dbReference>
<keyword evidence="4 6" id="KW-0326">Glycosidase</keyword>
<feature type="active site" description="Nucleophile" evidence="5">
    <location>
        <position position="210"/>
    </location>
</feature>
<dbReference type="GO" id="GO:0004553">
    <property type="term" value="F:hydrolase activity, hydrolyzing O-glycosyl compounds"/>
    <property type="evidence" value="ECO:0007669"/>
    <property type="project" value="InterPro"/>
</dbReference>
<evidence type="ECO:0000313" key="8">
    <source>
        <dbReference type="Proteomes" id="UP000318102"/>
    </source>
</evidence>
<dbReference type="Pfam" id="PF01270">
    <property type="entry name" value="Glyco_hydro_8"/>
    <property type="match status" value="1"/>
</dbReference>
<keyword evidence="8" id="KW-1185">Reference proteome</keyword>
<evidence type="ECO:0000256" key="5">
    <source>
        <dbReference type="PROSITE-ProRule" id="PRU10058"/>
    </source>
</evidence>
<keyword evidence="2" id="KW-0732">Signal</keyword>
<protein>
    <recommendedName>
        <fullName evidence="6">Glucanase</fullName>
        <ecNumber evidence="6">3.2.1.-</ecNumber>
    </recommendedName>
</protein>
<sequence>MSQFYQNSVCEKEYTYMKPKKSFILMLCSALLMQTLVFSVTTSANPASSPSVKDSVYGQNVNEENIDTFAVAQRGFPQHVTYSNGVIKPRVSQANLDQEVRRLYNEWKAKYVKAHPYKSGRYFVHYNQNAESTDDPIDAVTVSEAHGYGMIATAYLAGHDADAKKLFDGMYRFYRDHPSTNHPDLMAWQQVDRNGAIITTPNSGGSSATDGDMDIAYALLLAEKQWGNNTGINYGAQAKKMINAIMLKDVNHTYYHLKLGDWAQDSHAKYGPGTRTSDFMFHHLKVFQTATGDSRWNQVITTTHAARENLYYGYAAQTGLLPDFGIRKGQYYEPVKPTIPPFLENTDTDGIYYYNAARIPWRIATDVILTGDTRSKFHLTTLNNWIRTEANNNPANIHGGGFYLDGTKYLKSGTYYDLTFTAPFAVSAMTDTNTANKEWLDKLWSNVTAQPTNQASYFGNTVRLLSVIVVSGNWWSPN</sequence>
<dbReference type="OrthoDB" id="9803461at2"/>
<gene>
    <name evidence="7" type="ORF">FPZ44_04350</name>
</gene>
<keyword evidence="6" id="KW-0119">Carbohydrate metabolism</keyword>
<name>A0A559IXJ8_9BACL</name>
<evidence type="ECO:0000256" key="2">
    <source>
        <dbReference type="ARBA" id="ARBA00022729"/>
    </source>
</evidence>
<dbReference type="SUPFAM" id="SSF48208">
    <property type="entry name" value="Six-hairpin glycosidases"/>
    <property type="match status" value="1"/>
</dbReference>
<keyword evidence="3 6" id="KW-0378">Hydrolase</keyword>
<dbReference type="Proteomes" id="UP000318102">
    <property type="component" value="Unassembled WGS sequence"/>
</dbReference>
<dbReference type="EMBL" id="VNJK01000001">
    <property type="protein sequence ID" value="TVX92358.1"/>
    <property type="molecule type" value="Genomic_DNA"/>
</dbReference>
<dbReference type="Gene3D" id="1.50.10.10">
    <property type="match status" value="1"/>
</dbReference>
<accession>A0A559IXJ8</accession>
<evidence type="ECO:0000256" key="3">
    <source>
        <dbReference type="ARBA" id="ARBA00022801"/>
    </source>
</evidence>
<comment type="caution">
    <text evidence="7">The sequence shown here is derived from an EMBL/GenBank/DDBJ whole genome shotgun (WGS) entry which is preliminary data.</text>
</comment>
<organism evidence="7 8">
    <name type="scientific">Paenibacillus agilis</name>
    <dbReference type="NCBI Taxonomy" id="3020863"/>
    <lineage>
        <taxon>Bacteria</taxon>
        <taxon>Bacillati</taxon>
        <taxon>Bacillota</taxon>
        <taxon>Bacilli</taxon>
        <taxon>Bacillales</taxon>
        <taxon>Paenibacillaceae</taxon>
        <taxon>Paenibacillus</taxon>
    </lineage>
</organism>
<evidence type="ECO:0000313" key="7">
    <source>
        <dbReference type="EMBL" id="TVX92358.1"/>
    </source>
</evidence>
<evidence type="ECO:0000256" key="1">
    <source>
        <dbReference type="ARBA" id="ARBA00009209"/>
    </source>
</evidence>
<dbReference type="InterPro" id="IPR019834">
    <property type="entry name" value="Glyco_hydro_8_CS"/>
</dbReference>
<dbReference type="InterPro" id="IPR008928">
    <property type="entry name" value="6-hairpin_glycosidase_sf"/>
</dbReference>
<keyword evidence="6" id="KW-0624">Polysaccharide degradation</keyword>
<reference evidence="7 8" key="1">
    <citation type="submission" date="2019-07" db="EMBL/GenBank/DDBJ databases">
        <authorList>
            <person name="Kim J."/>
        </authorList>
    </citation>
    <scope>NUCLEOTIDE SEQUENCE [LARGE SCALE GENOMIC DNA]</scope>
    <source>
        <strain evidence="7 8">N4</strain>
    </source>
</reference>
<dbReference type="InterPro" id="IPR012341">
    <property type="entry name" value="6hp_glycosidase-like_sf"/>
</dbReference>
<comment type="similarity">
    <text evidence="1 6">Belongs to the glycosyl hydrolase 8 (cellulase D) family.</text>
</comment>